<feature type="domain" description="EF-hand" evidence="4">
    <location>
        <begin position="11"/>
        <end position="46"/>
    </location>
</feature>
<dbReference type="InterPro" id="IPR018247">
    <property type="entry name" value="EF_Hand_1_Ca_BS"/>
</dbReference>
<dbReference type="SMART" id="SM00054">
    <property type="entry name" value="EFh"/>
    <property type="match status" value="4"/>
</dbReference>
<dbReference type="PANTHER" id="PTHR46311:SF3">
    <property type="entry name" value="CALCIUM-BINDING PROTEIN 8"/>
    <property type="match status" value="1"/>
</dbReference>
<feature type="coiled-coil region" evidence="3">
    <location>
        <begin position="348"/>
        <end position="402"/>
    </location>
</feature>
<feature type="domain" description="EF-hand" evidence="4">
    <location>
        <begin position="47"/>
        <end position="82"/>
    </location>
</feature>
<evidence type="ECO:0000313" key="5">
    <source>
        <dbReference type="EMBL" id="CAH3031168.1"/>
    </source>
</evidence>
<dbReference type="Pfam" id="PF13499">
    <property type="entry name" value="EF-hand_7"/>
    <property type="match status" value="2"/>
</dbReference>
<dbReference type="InterPro" id="IPR011992">
    <property type="entry name" value="EF-hand-dom_pair"/>
</dbReference>
<dbReference type="SUPFAM" id="SSF47473">
    <property type="entry name" value="EF-hand"/>
    <property type="match status" value="1"/>
</dbReference>
<sequence>MAEDPDQLKNVLKERAVELFNLCDQDGKGYITESELQHVIAELGLPLDSSQVKQTFNELDDDENGYLTLEEFTAGFGLFLGIQSSDEGNNDLDEITSISDPGRELFFLCDPEGKGYITKADLERVSGDLNLNYEQLDFIFDKLDIDKNGRLTLDEFVEGFGTFLSEGNGSTELDSSKHVDDDLNDEFKQQNLPEGHDIFESLETGPESPNHGSEEALFREIVESVGEDIFSGSLTKDQLRDLWQALRKNDVRGLQKFEEFLGKVSGEIRRAKIDSEQLESALKSKSNSHDKEVQRLYEEMELQIRTERERIRNEGSTFDPKSDKHLTSPYNINPESNIKRLFVNFVFLQQIKREKALKDELVHELENKELEMQLLLQKQKALEDEIQRKHETEQDIKSENEKLFQKTMHLEEMLSNSVSSLQDTKSYVNQLQAQTALEKKERAR</sequence>
<gene>
    <name evidence="5" type="ORF">PMEA_00001169</name>
</gene>
<dbReference type="Proteomes" id="UP001159428">
    <property type="component" value="Unassembled WGS sequence"/>
</dbReference>
<dbReference type="PROSITE" id="PS00018">
    <property type="entry name" value="EF_HAND_1"/>
    <property type="match status" value="2"/>
</dbReference>
<dbReference type="InterPro" id="IPR051111">
    <property type="entry name" value="Ca-binding_regulatory"/>
</dbReference>
<evidence type="ECO:0000313" key="6">
    <source>
        <dbReference type="Proteomes" id="UP001159428"/>
    </source>
</evidence>
<keyword evidence="6" id="KW-1185">Reference proteome</keyword>
<evidence type="ECO:0000256" key="2">
    <source>
        <dbReference type="ARBA" id="ARBA00022837"/>
    </source>
</evidence>
<keyword evidence="2" id="KW-0106">Calcium</keyword>
<evidence type="ECO:0000256" key="3">
    <source>
        <dbReference type="SAM" id="Coils"/>
    </source>
</evidence>
<keyword evidence="1" id="KW-0677">Repeat</keyword>
<dbReference type="AlphaFoldDB" id="A0AAU9VJQ9"/>
<dbReference type="InterPro" id="IPR002048">
    <property type="entry name" value="EF_hand_dom"/>
</dbReference>
<dbReference type="PANTHER" id="PTHR46311">
    <property type="entry name" value="CALCIUM-BINDING PROTEIN 8-RELATED"/>
    <property type="match status" value="1"/>
</dbReference>
<proteinExistence type="predicted"/>
<feature type="domain" description="EF-hand" evidence="4">
    <location>
        <begin position="131"/>
        <end position="166"/>
    </location>
</feature>
<comment type="caution">
    <text evidence="5">The sequence shown here is derived from an EMBL/GenBank/DDBJ whole genome shotgun (WGS) entry which is preliminary data.</text>
</comment>
<reference evidence="5 6" key="1">
    <citation type="submission" date="2022-05" db="EMBL/GenBank/DDBJ databases">
        <authorList>
            <consortium name="Genoscope - CEA"/>
            <person name="William W."/>
        </authorList>
    </citation>
    <scope>NUCLEOTIDE SEQUENCE [LARGE SCALE GENOMIC DNA]</scope>
</reference>
<dbReference type="PROSITE" id="PS50222">
    <property type="entry name" value="EF_HAND_2"/>
    <property type="match status" value="3"/>
</dbReference>
<name>A0AAU9VJQ9_9CNID</name>
<dbReference type="EMBL" id="CALNXJ010000001">
    <property type="protein sequence ID" value="CAH3031168.1"/>
    <property type="molecule type" value="Genomic_DNA"/>
</dbReference>
<keyword evidence="3" id="KW-0175">Coiled coil</keyword>
<evidence type="ECO:0000256" key="1">
    <source>
        <dbReference type="ARBA" id="ARBA00022737"/>
    </source>
</evidence>
<protein>
    <recommendedName>
        <fullName evidence="4">EF-hand domain-containing protein</fullName>
    </recommendedName>
</protein>
<accession>A0AAU9VJQ9</accession>
<evidence type="ECO:0000259" key="4">
    <source>
        <dbReference type="PROSITE" id="PS50222"/>
    </source>
</evidence>
<dbReference type="CDD" id="cd00051">
    <property type="entry name" value="EFh"/>
    <property type="match status" value="1"/>
</dbReference>
<organism evidence="5 6">
    <name type="scientific">Pocillopora meandrina</name>
    <dbReference type="NCBI Taxonomy" id="46732"/>
    <lineage>
        <taxon>Eukaryota</taxon>
        <taxon>Metazoa</taxon>
        <taxon>Cnidaria</taxon>
        <taxon>Anthozoa</taxon>
        <taxon>Hexacorallia</taxon>
        <taxon>Scleractinia</taxon>
        <taxon>Astrocoeniina</taxon>
        <taxon>Pocilloporidae</taxon>
        <taxon>Pocillopora</taxon>
    </lineage>
</organism>
<dbReference type="GO" id="GO:0032588">
    <property type="term" value="C:trans-Golgi network membrane"/>
    <property type="evidence" value="ECO:0007669"/>
    <property type="project" value="TreeGrafter"/>
</dbReference>
<dbReference type="Gene3D" id="1.10.238.10">
    <property type="entry name" value="EF-hand"/>
    <property type="match status" value="2"/>
</dbReference>
<dbReference type="GO" id="GO:0005509">
    <property type="term" value="F:calcium ion binding"/>
    <property type="evidence" value="ECO:0007669"/>
    <property type="project" value="InterPro"/>
</dbReference>